<feature type="compositionally biased region" description="Acidic residues" evidence="1">
    <location>
        <begin position="30"/>
        <end position="43"/>
    </location>
</feature>
<reference evidence="3" key="1">
    <citation type="journal article" date="2020" name="Cell">
        <title>Large-Scale Comparative Analyses of Tick Genomes Elucidate Their Genetic Diversity and Vector Capacities.</title>
        <authorList>
            <consortium name="Tick Genome and Microbiome Consortium (TIGMIC)"/>
            <person name="Jia N."/>
            <person name="Wang J."/>
            <person name="Shi W."/>
            <person name="Du L."/>
            <person name="Sun Y."/>
            <person name="Zhan W."/>
            <person name="Jiang J.F."/>
            <person name="Wang Q."/>
            <person name="Zhang B."/>
            <person name="Ji P."/>
            <person name="Bell-Sakyi L."/>
            <person name="Cui X.M."/>
            <person name="Yuan T.T."/>
            <person name="Jiang B.G."/>
            <person name="Yang W.F."/>
            <person name="Lam T.T."/>
            <person name="Chang Q.C."/>
            <person name="Ding S.J."/>
            <person name="Wang X.J."/>
            <person name="Zhu J.G."/>
            <person name="Ruan X.D."/>
            <person name="Zhao L."/>
            <person name="Wei J.T."/>
            <person name="Ye R.Z."/>
            <person name="Que T.C."/>
            <person name="Du C.H."/>
            <person name="Zhou Y.H."/>
            <person name="Cheng J.X."/>
            <person name="Dai P.F."/>
            <person name="Guo W.B."/>
            <person name="Han X.H."/>
            <person name="Huang E.J."/>
            <person name="Li L.F."/>
            <person name="Wei W."/>
            <person name="Gao Y.C."/>
            <person name="Liu J.Z."/>
            <person name="Shao H.Z."/>
            <person name="Wang X."/>
            <person name="Wang C.C."/>
            <person name="Yang T.C."/>
            <person name="Huo Q.B."/>
            <person name="Li W."/>
            <person name="Chen H.Y."/>
            <person name="Chen S.E."/>
            <person name="Zhou L.G."/>
            <person name="Ni X.B."/>
            <person name="Tian J.H."/>
            <person name="Sheng Y."/>
            <person name="Liu T."/>
            <person name="Pan Y.S."/>
            <person name="Xia L.Y."/>
            <person name="Li J."/>
            <person name="Zhao F."/>
            <person name="Cao W.C."/>
        </authorList>
    </citation>
    <scope>NUCLEOTIDE SEQUENCE</scope>
    <source>
        <strain evidence="3">Rsan-2018</strain>
    </source>
</reference>
<evidence type="ECO:0000313" key="3">
    <source>
        <dbReference type="EMBL" id="KAH7969775.1"/>
    </source>
</evidence>
<keyword evidence="4" id="KW-1185">Reference proteome</keyword>
<protein>
    <recommendedName>
        <fullName evidence="2">F-box domain-containing protein</fullName>
    </recommendedName>
</protein>
<evidence type="ECO:0000259" key="2">
    <source>
        <dbReference type="PROSITE" id="PS50181"/>
    </source>
</evidence>
<dbReference type="VEuPathDB" id="VectorBase:RSAN_030041"/>
<feature type="compositionally biased region" description="Basic and acidic residues" evidence="1">
    <location>
        <begin position="9"/>
        <end position="21"/>
    </location>
</feature>
<proteinExistence type="predicted"/>
<dbReference type="SUPFAM" id="SSF52047">
    <property type="entry name" value="RNI-like"/>
    <property type="match status" value="1"/>
</dbReference>
<evidence type="ECO:0000313" key="4">
    <source>
        <dbReference type="Proteomes" id="UP000821837"/>
    </source>
</evidence>
<dbReference type="PANTHER" id="PTHR47679:SF1">
    <property type="entry name" value="PROTEIN TORNADO 1"/>
    <property type="match status" value="1"/>
</dbReference>
<dbReference type="PANTHER" id="PTHR47679">
    <property type="entry name" value="PROTEIN TORNADO 1"/>
    <property type="match status" value="1"/>
</dbReference>
<sequence length="451" mass="49629">MKGGPAEKGGYKEYLDNHKMGDAGSPADGLEGEATEVLWEEAASDAREPSTEGDEGEKVRLPWHIETLVEALKCTTSLRCLDVDCNLTLREVRLLLEAARDCASLKELHIASLHLTNLEPFCQALEETGTAHKVKVRSCTSSAQYLVPLVIGMEKAPPPVGQLRLNCVDNKSLHDACWALSNDSSQHVTSLHLHSTTLCVESDAAQELGSYLASTQCLRELDLKLPKLSPWSDLVVAGLAQNNSIQKLKIKGIFTSADVGVLCDWLTESQRLHNLEFWSTSTIAGLLVDTLAESLEESYALTRIKVVECWKNKLPWQRVKSLVRRNAGLVQCAAGFALGSELTRAALGYELVAPWHPQLLGAIQCMGSLTQVEAEKRMKSAARRIHSKFWQLAGIVYEELVCHELPPDTCGDGPTRQSVQLDQLPSRILEHICSYLKVSDVLVTKSATRQQ</sequence>
<name>A0A9D4Q8C0_RHISA</name>
<feature type="compositionally biased region" description="Basic and acidic residues" evidence="1">
    <location>
        <begin position="44"/>
        <end position="57"/>
    </location>
</feature>
<gene>
    <name evidence="3" type="ORF">HPB52_021869</name>
</gene>
<accession>A0A9D4Q8C0</accession>
<evidence type="ECO:0000256" key="1">
    <source>
        <dbReference type="SAM" id="MobiDB-lite"/>
    </source>
</evidence>
<dbReference type="AlphaFoldDB" id="A0A9D4Q8C0"/>
<dbReference type="Proteomes" id="UP000821837">
    <property type="component" value="Unassembled WGS sequence"/>
</dbReference>
<dbReference type="Gene3D" id="3.80.10.10">
    <property type="entry name" value="Ribonuclease Inhibitor"/>
    <property type="match status" value="2"/>
</dbReference>
<organism evidence="3 4">
    <name type="scientific">Rhipicephalus sanguineus</name>
    <name type="common">Brown dog tick</name>
    <name type="synonym">Ixodes sanguineus</name>
    <dbReference type="NCBI Taxonomy" id="34632"/>
    <lineage>
        <taxon>Eukaryota</taxon>
        <taxon>Metazoa</taxon>
        <taxon>Ecdysozoa</taxon>
        <taxon>Arthropoda</taxon>
        <taxon>Chelicerata</taxon>
        <taxon>Arachnida</taxon>
        <taxon>Acari</taxon>
        <taxon>Parasitiformes</taxon>
        <taxon>Ixodida</taxon>
        <taxon>Ixodoidea</taxon>
        <taxon>Ixodidae</taxon>
        <taxon>Rhipicephalinae</taxon>
        <taxon>Rhipicephalus</taxon>
        <taxon>Rhipicephalus</taxon>
    </lineage>
</organism>
<feature type="region of interest" description="Disordered" evidence="1">
    <location>
        <begin position="1"/>
        <end position="57"/>
    </location>
</feature>
<dbReference type="InterPro" id="IPR001810">
    <property type="entry name" value="F-box_dom"/>
</dbReference>
<comment type="caution">
    <text evidence="3">The sequence shown here is derived from an EMBL/GenBank/DDBJ whole genome shotgun (WGS) entry which is preliminary data.</text>
</comment>
<dbReference type="PROSITE" id="PS50181">
    <property type="entry name" value="FBOX"/>
    <property type="match status" value="1"/>
</dbReference>
<reference evidence="3" key="2">
    <citation type="submission" date="2021-09" db="EMBL/GenBank/DDBJ databases">
        <authorList>
            <person name="Jia N."/>
            <person name="Wang J."/>
            <person name="Shi W."/>
            <person name="Du L."/>
            <person name="Sun Y."/>
            <person name="Zhan W."/>
            <person name="Jiang J."/>
            <person name="Wang Q."/>
            <person name="Zhang B."/>
            <person name="Ji P."/>
            <person name="Sakyi L.B."/>
            <person name="Cui X."/>
            <person name="Yuan T."/>
            <person name="Jiang B."/>
            <person name="Yang W."/>
            <person name="Lam T.T.-Y."/>
            <person name="Chang Q."/>
            <person name="Ding S."/>
            <person name="Wang X."/>
            <person name="Zhu J."/>
            <person name="Ruan X."/>
            <person name="Zhao L."/>
            <person name="Wei J."/>
            <person name="Que T."/>
            <person name="Du C."/>
            <person name="Cheng J."/>
            <person name="Dai P."/>
            <person name="Han X."/>
            <person name="Huang E."/>
            <person name="Gao Y."/>
            <person name="Liu J."/>
            <person name="Shao H."/>
            <person name="Ye R."/>
            <person name="Li L."/>
            <person name="Wei W."/>
            <person name="Wang X."/>
            <person name="Wang C."/>
            <person name="Huo Q."/>
            <person name="Li W."/>
            <person name="Guo W."/>
            <person name="Chen H."/>
            <person name="Chen S."/>
            <person name="Zhou L."/>
            <person name="Zhou L."/>
            <person name="Ni X."/>
            <person name="Tian J."/>
            <person name="Zhou Y."/>
            <person name="Sheng Y."/>
            <person name="Liu T."/>
            <person name="Pan Y."/>
            <person name="Xia L."/>
            <person name="Li J."/>
            <person name="Zhao F."/>
            <person name="Cao W."/>
        </authorList>
    </citation>
    <scope>NUCLEOTIDE SEQUENCE</scope>
    <source>
        <strain evidence="3">Rsan-2018</strain>
        <tissue evidence="3">Larvae</tissue>
    </source>
</reference>
<dbReference type="InterPro" id="IPR032675">
    <property type="entry name" value="LRR_dom_sf"/>
</dbReference>
<dbReference type="EMBL" id="JABSTV010001248">
    <property type="protein sequence ID" value="KAH7969775.1"/>
    <property type="molecule type" value="Genomic_DNA"/>
</dbReference>
<feature type="domain" description="F-box" evidence="2">
    <location>
        <begin position="418"/>
        <end position="451"/>
    </location>
</feature>